<dbReference type="Pfam" id="PF00300">
    <property type="entry name" value="His_Phos_1"/>
    <property type="match status" value="1"/>
</dbReference>
<keyword evidence="2" id="KW-1185">Reference proteome</keyword>
<dbReference type="EMBL" id="OZ022405">
    <property type="protein sequence ID" value="CAK9436151.1"/>
    <property type="molecule type" value="Genomic_DNA"/>
</dbReference>
<accession>A0ABP0ZH63</accession>
<evidence type="ECO:0000313" key="2">
    <source>
        <dbReference type="Proteomes" id="UP001497383"/>
    </source>
</evidence>
<dbReference type="SUPFAM" id="SSF53254">
    <property type="entry name" value="Phosphoglycerate mutase-like"/>
    <property type="match status" value="1"/>
</dbReference>
<dbReference type="CDD" id="cd07067">
    <property type="entry name" value="HP_PGM_like"/>
    <property type="match status" value="1"/>
</dbReference>
<dbReference type="GeneID" id="92205905"/>
<proteinExistence type="predicted"/>
<dbReference type="InterPro" id="IPR050275">
    <property type="entry name" value="PGM_Phosphatase"/>
</dbReference>
<organism evidence="1 2">
    <name type="scientific">Lodderomyces beijingensis</name>
    <dbReference type="NCBI Taxonomy" id="1775926"/>
    <lineage>
        <taxon>Eukaryota</taxon>
        <taxon>Fungi</taxon>
        <taxon>Dikarya</taxon>
        <taxon>Ascomycota</taxon>
        <taxon>Saccharomycotina</taxon>
        <taxon>Pichiomycetes</taxon>
        <taxon>Debaryomycetaceae</taxon>
        <taxon>Candida/Lodderomyces clade</taxon>
        <taxon>Lodderomyces</taxon>
    </lineage>
</organism>
<dbReference type="Gene3D" id="3.40.50.1240">
    <property type="entry name" value="Phosphoglycerate mutase-like"/>
    <property type="match status" value="1"/>
</dbReference>
<evidence type="ECO:0008006" key="3">
    <source>
        <dbReference type="Google" id="ProtNLM"/>
    </source>
</evidence>
<protein>
    <recommendedName>
        <fullName evidence="3">Phosphoglycerate mutase</fullName>
    </recommendedName>
</protein>
<dbReference type="RefSeq" id="XP_066827647.1">
    <property type="nucleotide sequence ID" value="XM_066976659.1"/>
</dbReference>
<reference evidence="1 2" key="1">
    <citation type="submission" date="2024-03" db="EMBL/GenBank/DDBJ databases">
        <authorList>
            <person name="Brejova B."/>
        </authorList>
    </citation>
    <scope>NUCLEOTIDE SEQUENCE [LARGE SCALE GENOMIC DNA]</scope>
    <source>
        <strain evidence="1 2">CBS 14171</strain>
    </source>
</reference>
<dbReference type="PANTHER" id="PTHR48100">
    <property type="entry name" value="BROAD-SPECIFICITY PHOSPHATASE YOR283W-RELATED"/>
    <property type="match status" value="1"/>
</dbReference>
<name>A0ABP0ZH63_9ASCO</name>
<sequence length="331" mass="37905">MSLLIPTQDDYDDAHANQDQQEIWVKKWQELRREKDPVSGKLKYPWDFEVVPGFFKQSDPATDDLNFNYATDHMGRLKSWREIITELKQLNAGAGDNVEYKLLFLARHGNGYHNQVVTRYGIDAWEKELHALGDVDGIHYGPDPELTELGIAQAKENHDLWADELKQGAPIPAKFFVSPLQRSCNTLKITWQDLKPDDKHPVVVEKIRETIGKNLCDKRSPKSTIDARFGPAGFNTDDILEEDDVYFLHDKRETMAEQTTRIMQFVQELFESDCDECGRVDKLKAEENIFISTHSHAGTIRCFILAVKHRNYTISTGGMLPVVVKGTRRSS</sequence>
<dbReference type="Proteomes" id="UP001497383">
    <property type="component" value="Chromosome 1"/>
</dbReference>
<dbReference type="PANTHER" id="PTHR48100:SF1">
    <property type="entry name" value="HISTIDINE PHOSPHATASE FAMILY PROTEIN-RELATED"/>
    <property type="match status" value="1"/>
</dbReference>
<dbReference type="InterPro" id="IPR013078">
    <property type="entry name" value="His_Pase_superF_clade-1"/>
</dbReference>
<dbReference type="InterPro" id="IPR029033">
    <property type="entry name" value="His_PPase_superfam"/>
</dbReference>
<dbReference type="SMART" id="SM00855">
    <property type="entry name" value="PGAM"/>
    <property type="match status" value="1"/>
</dbReference>
<gene>
    <name evidence="1" type="ORF">LODBEIA_P07090</name>
</gene>
<evidence type="ECO:0000313" key="1">
    <source>
        <dbReference type="EMBL" id="CAK9436151.1"/>
    </source>
</evidence>